<feature type="transmembrane region" description="Helical" evidence="9">
    <location>
        <begin position="237"/>
        <end position="253"/>
    </location>
</feature>
<feature type="coiled-coil region" evidence="7">
    <location>
        <begin position="98"/>
        <end position="132"/>
    </location>
</feature>
<feature type="transmembrane region" description="Helical" evidence="9">
    <location>
        <begin position="273"/>
        <end position="299"/>
    </location>
</feature>
<dbReference type="EMBL" id="JBJXBP010000007">
    <property type="protein sequence ID" value="KAL3820217.1"/>
    <property type="molecule type" value="Genomic_DNA"/>
</dbReference>
<proteinExistence type="predicted"/>
<keyword evidence="3" id="KW-0256">Endoplasmic reticulum</keyword>
<comment type="caution">
    <text evidence="10">The sequence shown here is derived from an EMBL/GenBank/DDBJ whole genome shotgun (WGS) entry which is preliminary data.</text>
</comment>
<keyword evidence="5" id="KW-0443">Lipid metabolism</keyword>
<dbReference type="Pfam" id="PF06775">
    <property type="entry name" value="Seipin"/>
    <property type="match status" value="1"/>
</dbReference>
<protein>
    <recommendedName>
        <fullName evidence="12">Seipin</fullName>
    </recommendedName>
</protein>
<evidence type="ECO:0000256" key="6">
    <source>
        <dbReference type="ARBA" id="ARBA00023136"/>
    </source>
</evidence>
<evidence type="ECO:0000256" key="7">
    <source>
        <dbReference type="SAM" id="Coils"/>
    </source>
</evidence>
<keyword evidence="7" id="KW-0175">Coiled coil</keyword>
<evidence type="ECO:0000256" key="2">
    <source>
        <dbReference type="ARBA" id="ARBA00022692"/>
    </source>
</evidence>
<evidence type="ECO:0008006" key="12">
    <source>
        <dbReference type="Google" id="ProtNLM"/>
    </source>
</evidence>
<dbReference type="InterPro" id="IPR009617">
    <property type="entry name" value="Seipin"/>
</dbReference>
<evidence type="ECO:0000256" key="8">
    <source>
        <dbReference type="SAM" id="MobiDB-lite"/>
    </source>
</evidence>
<dbReference type="GO" id="GO:0005789">
    <property type="term" value="C:endoplasmic reticulum membrane"/>
    <property type="evidence" value="ECO:0007669"/>
    <property type="project" value="UniProtKB-SubCell"/>
</dbReference>
<dbReference type="PANTHER" id="PTHR21212">
    <property type="entry name" value="BERNARDINELLI-SEIP CONGENITAL LIPODYSTROPHY 2 HOMOLOG BSCL2 PROTEIN"/>
    <property type="match status" value="1"/>
</dbReference>
<dbReference type="AlphaFoldDB" id="A0ABD3S6W4"/>
<feature type="region of interest" description="Disordered" evidence="8">
    <location>
        <begin position="136"/>
        <end position="163"/>
    </location>
</feature>
<evidence type="ECO:0000256" key="3">
    <source>
        <dbReference type="ARBA" id="ARBA00022824"/>
    </source>
</evidence>
<feature type="compositionally biased region" description="Basic and acidic residues" evidence="8">
    <location>
        <begin position="136"/>
        <end position="148"/>
    </location>
</feature>
<feature type="transmembrane region" description="Helical" evidence="9">
    <location>
        <begin position="491"/>
        <end position="511"/>
    </location>
</feature>
<keyword evidence="4 9" id="KW-1133">Transmembrane helix</keyword>
<dbReference type="Proteomes" id="UP001634393">
    <property type="component" value="Unassembled WGS sequence"/>
</dbReference>
<keyword evidence="6 9" id="KW-0472">Membrane</keyword>
<reference evidence="10 11" key="1">
    <citation type="submission" date="2024-12" db="EMBL/GenBank/DDBJ databases">
        <title>The unique morphological basis and parallel evolutionary history of personate flowers in Penstemon.</title>
        <authorList>
            <person name="Depatie T.H."/>
            <person name="Wessinger C.A."/>
        </authorList>
    </citation>
    <scope>NUCLEOTIDE SEQUENCE [LARGE SCALE GENOMIC DNA]</scope>
    <source>
        <strain evidence="10">WTNN_2</strain>
        <tissue evidence="10">Leaf</tissue>
    </source>
</reference>
<accession>A0ABD3S6W4</accession>
<evidence type="ECO:0000313" key="11">
    <source>
        <dbReference type="Proteomes" id="UP001634393"/>
    </source>
</evidence>
<keyword evidence="2 9" id="KW-0812">Transmembrane</keyword>
<feature type="region of interest" description="Disordered" evidence="8">
    <location>
        <begin position="36"/>
        <end position="93"/>
    </location>
</feature>
<organism evidence="10 11">
    <name type="scientific">Penstemon smallii</name>
    <dbReference type="NCBI Taxonomy" id="265156"/>
    <lineage>
        <taxon>Eukaryota</taxon>
        <taxon>Viridiplantae</taxon>
        <taxon>Streptophyta</taxon>
        <taxon>Embryophyta</taxon>
        <taxon>Tracheophyta</taxon>
        <taxon>Spermatophyta</taxon>
        <taxon>Magnoliopsida</taxon>
        <taxon>eudicotyledons</taxon>
        <taxon>Gunneridae</taxon>
        <taxon>Pentapetalae</taxon>
        <taxon>asterids</taxon>
        <taxon>lamiids</taxon>
        <taxon>Lamiales</taxon>
        <taxon>Plantaginaceae</taxon>
        <taxon>Cheloneae</taxon>
        <taxon>Penstemon</taxon>
    </lineage>
</organism>
<evidence type="ECO:0000256" key="9">
    <source>
        <dbReference type="SAM" id="Phobius"/>
    </source>
</evidence>
<feature type="transmembrane region" description="Helical" evidence="9">
    <location>
        <begin position="179"/>
        <end position="197"/>
    </location>
</feature>
<dbReference type="CDD" id="cd23995">
    <property type="entry name" value="Seipin_BSCL2_like"/>
    <property type="match status" value="1"/>
</dbReference>
<feature type="compositionally biased region" description="Polar residues" evidence="8">
    <location>
        <begin position="75"/>
        <end position="93"/>
    </location>
</feature>
<name>A0ABD3S6W4_9LAMI</name>
<dbReference type="PANTHER" id="PTHR21212:SF0">
    <property type="entry name" value="SEIPIN"/>
    <property type="match status" value="1"/>
</dbReference>
<feature type="compositionally biased region" description="Polar residues" evidence="8">
    <location>
        <begin position="42"/>
        <end position="54"/>
    </location>
</feature>
<evidence type="ECO:0000256" key="4">
    <source>
        <dbReference type="ARBA" id="ARBA00022989"/>
    </source>
</evidence>
<evidence type="ECO:0000256" key="1">
    <source>
        <dbReference type="ARBA" id="ARBA00004477"/>
    </source>
</evidence>
<evidence type="ECO:0000313" key="10">
    <source>
        <dbReference type="EMBL" id="KAL3820217.1"/>
    </source>
</evidence>
<gene>
    <name evidence="10" type="ORF">ACJIZ3_006122</name>
</gene>
<dbReference type="GO" id="GO:0006629">
    <property type="term" value="P:lipid metabolic process"/>
    <property type="evidence" value="ECO:0007669"/>
    <property type="project" value="UniProtKB-KW"/>
</dbReference>
<evidence type="ECO:0000256" key="5">
    <source>
        <dbReference type="ARBA" id="ARBA00023098"/>
    </source>
</evidence>
<comment type="subcellular location">
    <subcellularLocation>
        <location evidence="1">Endoplasmic reticulum membrane</location>
        <topology evidence="1">Multi-pass membrane protein</topology>
    </subcellularLocation>
</comment>
<keyword evidence="11" id="KW-1185">Reference proteome</keyword>
<feature type="transmembrane region" description="Helical" evidence="9">
    <location>
        <begin position="209"/>
        <end position="225"/>
    </location>
</feature>
<sequence>METAKRNTGIYGDDDEEFEDALDDFPFYDCEESLSEPFESNIGVSISVSNTNPSPEEEDNTMPPATLRRRRSLSHPKSSGGNSMESTKLSSSVSLENYLNSRERKNRLSLKIKEYEKKLENEKSDIVKLKHSSESAKDVIRENNEKNGESSTLTDANDNNNNVRNELDLRENHGANSSFLLSLAGIMIKIIIFQIDLLFKSCMFPIRSIYYLYMLVVDPFGLMRFGRRYLIQKTKKIWSLVFGNVSPAVYGWLKEHKAIWKLGLKCSWGLLWSCYVCAVLVGLLVSAFVIGGILIRGVVEEPLRMQRSLNFDYTEKSPVAFVPINAYRELSHDTNIFEKVEIGKASGLRVIPPNHKLQVTVSMTLPESDYNQNLGIFQVKVDFLANDGKTLASSRRPCMLHFKSQPIRLLLTFFKIVPILYGYTSETQNLKISFKGFTEGAVPTAYLRVIIEQRAEFLKRAGIPEIYAASLTLESELPFPKKVIWFWRKTLFVWISMTIFTMELVFALLFCKPFIIPKIRLREATNGGASQNDPRG</sequence>
<dbReference type="GO" id="GO:0140042">
    <property type="term" value="P:lipid droplet formation"/>
    <property type="evidence" value="ECO:0007669"/>
    <property type="project" value="UniProtKB-ARBA"/>
</dbReference>